<evidence type="ECO:0000313" key="8">
    <source>
        <dbReference type="Proteomes" id="UP000182987"/>
    </source>
</evidence>
<protein>
    <submittedName>
        <fullName evidence="7">Acriflavin resistance protein</fullName>
    </submittedName>
</protein>
<dbReference type="InterPro" id="IPR027463">
    <property type="entry name" value="AcrB_DN_DC_subdom"/>
</dbReference>
<evidence type="ECO:0000256" key="1">
    <source>
        <dbReference type="ARBA" id="ARBA00022448"/>
    </source>
</evidence>
<evidence type="ECO:0000256" key="6">
    <source>
        <dbReference type="ARBA" id="ARBA00023136"/>
    </source>
</evidence>
<evidence type="ECO:0000256" key="2">
    <source>
        <dbReference type="ARBA" id="ARBA00022475"/>
    </source>
</evidence>
<dbReference type="InterPro" id="IPR001036">
    <property type="entry name" value="Acrflvin-R"/>
</dbReference>
<dbReference type="KEGG" id="lrz:BJI69_07780"/>
<dbReference type="Gene3D" id="3.30.70.1440">
    <property type="entry name" value="Multidrug efflux transporter AcrB pore domain"/>
    <property type="match status" value="1"/>
</dbReference>
<evidence type="ECO:0000256" key="5">
    <source>
        <dbReference type="ARBA" id="ARBA00022989"/>
    </source>
</evidence>
<dbReference type="Gene3D" id="3.30.2090.10">
    <property type="entry name" value="Multidrug efflux transporter AcrB TolC docking domain, DN and DC subdomains"/>
    <property type="match status" value="2"/>
</dbReference>
<name>A0A0G9H545_9GAMM</name>
<proteinExistence type="predicted"/>
<dbReference type="PATRIC" id="fig|1440763.5.peg.3799"/>
<dbReference type="GO" id="GO:0042910">
    <property type="term" value="F:xenobiotic transmembrane transporter activity"/>
    <property type="evidence" value="ECO:0007669"/>
    <property type="project" value="TreeGrafter"/>
</dbReference>
<dbReference type="SUPFAM" id="SSF82866">
    <property type="entry name" value="Multidrug efflux transporter AcrB transmembrane domain"/>
    <property type="match status" value="2"/>
</dbReference>
<evidence type="ECO:0000256" key="3">
    <source>
        <dbReference type="ARBA" id="ARBA00022519"/>
    </source>
</evidence>
<dbReference type="PANTHER" id="PTHR32063">
    <property type="match status" value="1"/>
</dbReference>
<dbReference type="PANTHER" id="PTHR32063:SF34">
    <property type="entry name" value="MULTIDRUG RESISTANCE PROTEIN MDTC"/>
    <property type="match status" value="1"/>
</dbReference>
<dbReference type="EMBL" id="CP017480">
    <property type="protein sequence ID" value="APG03819.1"/>
    <property type="molecule type" value="Genomic_DNA"/>
</dbReference>
<dbReference type="RefSeq" id="WP_046969203.1">
    <property type="nucleotide sequence ID" value="NZ_CP017480.1"/>
</dbReference>
<sequence>MNFFAPFIRRPIGTSLLAAGLTLAGAIAYMLLGVAALPSIEVPAVFIQTQMPGANAQTMASTIIAPLERHLGQIPGVDQMYSNSSEGSGFVRVRFTMDRSTDAAARDVQAAINAAAADLPAGMPTPPQYFKFDTGQIPVLLVAFTSKTMPPDKLFDVVNTLIMPNVKQIDGVSRVQVFGGTPHAVRIELDTNALASKQLTANDVSNALNAANVNSPQGVLSDGTTQMTVTANDGLREPKDFASILIAVRNNVPVRLSDIAKVTSGEQDQYQAAWFQGERSVTMQISKRPEANSIATAEAIRAALPRFQSSLPADAVVTPIFDLTQTTQSALHEVKVALLISIVMVVLVMMVFLRRLGPTLIATLSVPLSLAGAFVVMWILGYTLNTMSLMALVLCIGFVVDDAIVVIENIVRHMEQGTAPMPASLEGVREIGFTVVSITLSLIAVFAPLLFGNNMITKLLREFSVTLAAAVVISAVVSLTLTPALCARYLKHDEADRKVSRWERALERFDRGLLNTYERALDWAMRHRRVMRWQPLILLIATFALGFAVVKTAGGNFMPDEDTGMLQAEVTADANISPDEMSRRLKRVGDIMQNDAAVADVNTILGSGNDGAAVGNTGLMFIDLKPKGSGSGERKESIKEIMERLGKEYEKISNVQVFMSPVQFLGGGGNNGNRGQYSFQLISTGGENLQPWVMKLVRKMRTIPQFKDVGSDFDVVGKQQMLQVDRDAAGRLSVGMGMVDSALYNAFGQRQVSIIYSDINQYWVVLTAAAAQTLSPDALLNTYVKSATGVMVPLSALAKIAPVATPTSITHQNQLESADITYNLAPKISPDKGNTMVEEAVRQLNLPEGVRMDFTGTNQRLKDAQSNGMVLLIGAILAVYIVLGILYESLGHPLTIISTLPAAGAGAFLAMLITQQQLTLMTIIAVLLLIGIVKKNAILMVDFALVAQREHGMSPVEAIRQAALVRFRPITMTTLVAMGAALPLAIGFGVGSEMRRPLGIAIVGGLLVSQLLTLLSTPAIYLWNHDRKIRVARRKHRRMLKRRYKVWVKIRKGDGTPGIAAEAAPT</sequence>
<keyword evidence="8" id="KW-1185">Reference proteome</keyword>
<dbReference type="Proteomes" id="UP000182987">
    <property type="component" value="Chromosome"/>
</dbReference>
<dbReference type="Gene3D" id="3.30.70.1320">
    <property type="entry name" value="Multidrug efflux transporter AcrB pore domain like"/>
    <property type="match status" value="1"/>
</dbReference>
<dbReference type="STRING" id="1440763.BJI69_07780"/>
<reference evidence="8" key="1">
    <citation type="submission" date="2016-09" db="EMBL/GenBank/DDBJ databases">
        <authorList>
            <person name="Lysoe E."/>
        </authorList>
    </citation>
    <scope>NUCLEOTIDE SEQUENCE [LARGE SCALE GENOMIC DNA]</scope>
    <source>
        <strain evidence="8">LJ96T</strain>
    </source>
</reference>
<dbReference type="GO" id="GO:0005886">
    <property type="term" value="C:plasma membrane"/>
    <property type="evidence" value="ECO:0007669"/>
    <property type="project" value="TreeGrafter"/>
</dbReference>
<dbReference type="OrthoDB" id="9757904at2"/>
<accession>A0A0G9H545</accession>
<dbReference type="AlphaFoldDB" id="A0A0G9H545"/>
<dbReference type="SUPFAM" id="SSF82693">
    <property type="entry name" value="Multidrug efflux transporter AcrB pore domain, PN1, PN2, PC1 and PC2 subdomains"/>
    <property type="match status" value="3"/>
</dbReference>
<evidence type="ECO:0000313" key="7">
    <source>
        <dbReference type="EMBL" id="APG03819.1"/>
    </source>
</evidence>
<dbReference type="SUPFAM" id="SSF82714">
    <property type="entry name" value="Multidrug efflux transporter AcrB TolC docking domain, DN and DC subdomains"/>
    <property type="match status" value="2"/>
</dbReference>
<dbReference type="Gene3D" id="3.30.70.1430">
    <property type="entry name" value="Multidrug efflux transporter AcrB pore domain"/>
    <property type="match status" value="2"/>
</dbReference>
<keyword evidence="6" id="KW-0472">Membrane</keyword>
<keyword evidence="3" id="KW-0997">Cell inner membrane</keyword>
<keyword evidence="5" id="KW-1133">Transmembrane helix</keyword>
<keyword evidence="2" id="KW-1003">Cell membrane</keyword>
<dbReference type="Gene3D" id="1.20.1640.10">
    <property type="entry name" value="Multidrug efflux transporter AcrB transmembrane domain"/>
    <property type="match status" value="2"/>
</dbReference>
<evidence type="ECO:0000256" key="4">
    <source>
        <dbReference type="ARBA" id="ARBA00022692"/>
    </source>
</evidence>
<keyword evidence="1" id="KW-0813">Transport</keyword>
<gene>
    <name evidence="7" type="ORF">BJI69_07780</name>
</gene>
<keyword evidence="4" id="KW-0812">Transmembrane</keyword>
<organism evidence="7 8">
    <name type="scientific">Luteibacter rhizovicinus DSM 16549</name>
    <dbReference type="NCBI Taxonomy" id="1440763"/>
    <lineage>
        <taxon>Bacteria</taxon>
        <taxon>Pseudomonadati</taxon>
        <taxon>Pseudomonadota</taxon>
        <taxon>Gammaproteobacteria</taxon>
        <taxon>Lysobacterales</taxon>
        <taxon>Rhodanobacteraceae</taxon>
        <taxon>Luteibacter</taxon>
    </lineage>
</organism>
<dbReference type="PRINTS" id="PR00702">
    <property type="entry name" value="ACRIFLAVINRP"/>
</dbReference>
<dbReference type="Pfam" id="PF00873">
    <property type="entry name" value="ACR_tran"/>
    <property type="match status" value="1"/>
</dbReference>